<name>A0A4C1UAM9_EUMVA</name>
<sequence>MSAEGAAGARAALGATPAAPGSWRCAISALRSIVSPLPYTLREWNRITVAHLPAGKCATVIRFAYSALYATERHGSRTRTAIGIWNVNVRERFLGAETVGGLGVQRIGSPECVAGTDARGLTAVARLTLCGTTHTHTRASLYAAGQHARVAAVRDLPCRESLKGILSAQEVTGTPARVGRTLAYTPAAAGARPAPEMPQEGGRPAMEWGSCDFINIA</sequence>
<accession>A0A4C1UAM9</accession>
<comment type="caution">
    <text evidence="1">The sequence shown here is derived from an EMBL/GenBank/DDBJ whole genome shotgun (WGS) entry which is preliminary data.</text>
</comment>
<dbReference type="AlphaFoldDB" id="A0A4C1UAM9"/>
<organism evidence="1 2">
    <name type="scientific">Eumeta variegata</name>
    <name type="common">Bagworm moth</name>
    <name type="synonym">Eumeta japonica</name>
    <dbReference type="NCBI Taxonomy" id="151549"/>
    <lineage>
        <taxon>Eukaryota</taxon>
        <taxon>Metazoa</taxon>
        <taxon>Ecdysozoa</taxon>
        <taxon>Arthropoda</taxon>
        <taxon>Hexapoda</taxon>
        <taxon>Insecta</taxon>
        <taxon>Pterygota</taxon>
        <taxon>Neoptera</taxon>
        <taxon>Endopterygota</taxon>
        <taxon>Lepidoptera</taxon>
        <taxon>Glossata</taxon>
        <taxon>Ditrysia</taxon>
        <taxon>Tineoidea</taxon>
        <taxon>Psychidae</taxon>
        <taxon>Oiketicinae</taxon>
        <taxon>Eumeta</taxon>
    </lineage>
</organism>
<protein>
    <submittedName>
        <fullName evidence="1">Uncharacterized protein</fullName>
    </submittedName>
</protein>
<evidence type="ECO:0000313" key="2">
    <source>
        <dbReference type="Proteomes" id="UP000299102"/>
    </source>
</evidence>
<gene>
    <name evidence="1" type="ORF">EVAR_22237_1</name>
</gene>
<reference evidence="1 2" key="1">
    <citation type="journal article" date="2019" name="Commun. Biol.">
        <title>The bagworm genome reveals a unique fibroin gene that provides high tensile strength.</title>
        <authorList>
            <person name="Kono N."/>
            <person name="Nakamura H."/>
            <person name="Ohtoshi R."/>
            <person name="Tomita M."/>
            <person name="Numata K."/>
            <person name="Arakawa K."/>
        </authorList>
    </citation>
    <scope>NUCLEOTIDE SEQUENCE [LARGE SCALE GENOMIC DNA]</scope>
</reference>
<keyword evidence="2" id="KW-1185">Reference proteome</keyword>
<evidence type="ECO:0000313" key="1">
    <source>
        <dbReference type="EMBL" id="GBP23379.1"/>
    </source>
</evidence>
<proteinExistence type="predicted"/>
<dbReference type="EMBL" id="BGZK01000150">
    <property type="protein sequence ID" value="GBP23379.1"/>
    <property type="molecule type" value="Genomic_DNA"/>
</dbReference>
<dbReference type="Proteomes" id="UP000299102">
    <property type="component" value="Unassembled WGS sequence"/>
</dbReference>